<keyword evidence="2" id="KW-0732">Signal</keyword>
<dbReference type="AlphaFoldDB" id="A0A9E2L3L1"/>
<reference evidence="3" key="2">
    <citation type="submission" date="2021-04" db="EMBL/GenBank/DDBJ databases">
        <authorList>
            <person name="Gilroy R."/>
        </authorList>
    </citation>
    <scope>NUCLEOTIDE SEQUENCE</scope>
    <source>
        <strain evidence="3">G3-2149</strain>
    </source>
</reference>
<reference evidence="3" key="1">
    <citation type="journal article" date="2021" name="PeerJ">
        <title>Extensive microbial diversity within the chicken gut microbiome revealed by metagenomics and culture.</title>
        <authorList>
            <person name="Gilroy R."/>
            <person name="Ravi A."/>
            <person name="Getino M."/>
            <person name="Pursley I."/>
            <person name="Horton D.L."/>
            <person name="Alikhan N.F."/>
            <person name="Baker D."/>
            <person name="Gharbi K."/>
            <person name="Hall N."/>
            <person name="Watson M."/>
            <person name="Adriaenssens E.M."/>
            <person name="Foster-Nyarko E."/>
            <person name="Jarju S."/>
            <person name="Secka A."/>
            <person name="Antonio M."/>
            <person name="Oren A."/>
            <person name="Chaudhuri R.R."/>
            <person name="La Ragione R."/>
            <person name="Hildebrand F."/>
            <person name="Pallen M.J."/>
        </authorList>
    </citation>
    <scope>NUCLEOTIDE SEQUENCE</scope>
    <source>
        <strain evidence="3">G3-2149</strain>
    </source>
</reference>
<evidence type="ECO:0000313" key="3">
    <source>
        <dbReference type="EMBL" id="MBU3852221.1"/>
    </source>
</evidence>
<feature type="signal peptide" evidence="2">
    <location>
        <begin position="1"/>
        <end position="25"/>
    </location>
</feature>
<comment type="caution">
    <text evidence="3">The sequence shown here is derived from an EMBL/GenBank/DDBJ whole genome shotgun (WGS) entry which is preliminary data.</text>
</comment>
<evidence type="ECO:0000256" key="2">
    <source>
        <dbReference type="SAM" id="SignalP"/>
    </source>
</evidence>
<evidence type="ECO:0000256" key="1">
    <source>
        <dbReference type="SAM" id="Coils"/>
    </source>
</evidence>
<sequence>MKKQLILACLLFFLLITGSVSQVVAAETRGDTLFNEAYTEVQVLINEIDRTSQYYNYIPAVDHFLDAVADEGIASSKKLSSQRNEALELLKQQLDDLYEERRVARLEYEDLYTQYLTEGKFAALEALEQKYKGQVEGFDNQERTFRNTYDQTVTTAAQKLWNLYNNLTLTVEGTKMDVLAAEQIYHKCQEAEELLFKATEAQKNSQAGKELQTAVNDARAALNGETFEVSAFVKMLEAFLQYIEAFTRETTGIGDAVLSEVHSDVYTVNGVLLLYAVTRNEAAQILPAGLYVIGNSKVWLP</sequence>
<accession>A0A9E2L3L1</accession>
<protein>
    <submittedName>
        <fullName evidence="3">Uncharacterized protein</fullName>
    </submittedName>
</protein>
<feature type="coiled-coil region" evidence="1">
    <location>
        <begin position="80"/>
        <end position="114"/>
    </location>
</feature>
<feature type="chain" id="PRO_5039008236" evidence="2">
    <location>
        <begin position="26"/>
        <end position="301"/>
    </location>
</feature>
<name>A0A9E2L3L1_9BACT</name>
<dbReference type="Proteomes" id="UP000823865">
    <property type="component" value="Unassembled WGS sequence"/>
</dbReference>
<proteinExistence type="predicted"/>
<organism evidence="3 4">
    <name type="scientific">Candidatus Paraprevotella stercoravium</name>
    <dbReference type="NCBI Taxonomy" id="2838725"/>
    <lineage>
        <taxon>Bacteria</taxon>
        <taxon>Pseudomonadati</taxon>
        <taxon>Bacteroidota</taxon>
        <taxon>Bacteroidia</taxon>
        <taxon>Bacteroidales</taxon>
        <taxon>Prevotellaceae</taxon>
        <taxon>Paraprevotella</taxon>
    </lineage>
</organism>
<keyword evidence="1" id="KW-0175">Coiled coil</keyword>
<gene>
    <name evidence="3" type="ORF">H9789_00055</name>
</gene>
<evidence type="ECO:0000313" key="4">
    <source>
        <dbReference type="Proteomes" id="UP000823865"/>
    </source>
</evidence>
<dbReference type="EMBL" id="JAHLFU010000003">
    <property type="protein sequence ID" value="MBU3852221.1"/>
    <property type="molecule type" value="Genomic_DNA"/>
</dbReference>